<evidence type="ECO:0000313" key="1">
    <source>
        <dbReference type="Proteomes" id="UP000095286"/>
    </source>
</evidence>
<protein>
    <submittedName>
        <fullName evidence="2">BTB domain-containing protein</fullName>
    </submittedName>
</protein>
<organism evidence="1 2">
    <name type="scientific">Rhabditophanes sp. KR3021</name>
    <dbReference type="NCBI Taxonomy" id="114890"/>
    <lineage>
        <taxon>Eukaryota</taxon>
        <taxon>Metazoa</taxon>
        <taxon>Ecdysozoa</taxon>
        <taxon>Nematoda</taxon>
        <taxon>Chromadorea</taxon>
        <taxon>Rhabditida</taxon>
        <taxon>Tylenchina</taxon>
        <taxon>Panagrolaimomorpha</taxon>
        <taxon>Strongyloidoidea</taxon>
        <taxon>Alloionematidae</taxon>
        <taxon>Rhabditophanes</taxon>
    </lineage>
</organism>
<reference evidence="2" key="1">
    <citation type="submission" date="2016-11" db="UniProtKB">
        <authorList>
            <consortium name="WormBaseParasite"/>
        </authorList>
    </citation>
    <scope>IDENTIFICATION</scope>
    <source>
        <strain evidence="2">KR3021</strain>
    </source>
</reference>
<accession>A0AC35UIR8</accession>
<name>A0AC35UIR8_9BILA</name>
<evidence type="ECO:0000313" key="2">
    <source>
        <dbReference type="WBParaSite" id="RSKR_0001187300.1"/>
    </source>
</evidence>
<sequence>MLYFFIFPFFNYLEQLSKNKNKVIDFDKVIVEGERCVMFAFKCDGHGGARKDYSSITANNKRMRIKVLSDVFHFLNTGSIEPDLLNDFYHYNSDKDSPSKALVLVEDTVTLVALRRLSFNKMETIRAVLLKLGFNLFPCTKLIKRYLENNNYPMSHQIVPFVVHNPKDPLYEDGIAFVRTNLREFLVKRCEALMTAGNLKIIGRAISSKLWPLFAY</sequence>
<proteinExistence type="predicted"/>
<dbReference type="Proteomes" id="UP000095286">
    <property type="component" value="Unplaced"/>
</dbReference>
<dbReference type="WBParaSite" id="RSKR_0001187300.1">
    <property type="protein sequence ID" value="RSKR_0001187300.1"/>
    <property type="gene ID" value="RSKR_0001187300"/>
</dbReference>